<gene>
    <name evidence="1" type="ORF">EAG_09744</name>
</gene>
<dbReference type="Proteomes" id="UP000000311">
    <property type="component" value="Unassembled WGS sequence"/>
</dbReference>
<dbReference type="InParanoid" id="E1ZVQ1"/>
<dbReference type="EMBL" id="GL434607">
    <property type="protein sequence ID" value="EFN74742.1"/>
    <property type="molecule type" value="Genomic_DNA"/>
</dbReference>
<evidence type="ECO:0000313" key="2">
    <source>
        <dbReference type="Proteomes" id="UP000000311"/>
    </source>
</evidence>
<sequence length="335" mass="38910">MKGGHPAKVASSATEPPIKSSRECLNLIPGTRDSARSIVAPRFTHLLPSSLNIYPCQMTHSYYWLLTTVSRVSPVLKSADGEQEEGLLAGWRSHNLAMLRSRLLTRHREHFHRQIERFHERQTRELDMTVPCKSTCMIFLMFQNSFCKNILLYRVDRRFYGSHRLSRYESEKEIERQMAGSNLVDNKYLFKIFAIAKFCVISEMIKRRPILLANRICDIVLTYFILYILIDDNSVLRIAETHKNARNAPHYVYQAVSLAILVKRRLGSNFRINDEPWPTVEVCFLSSAEKLVLQYEQEEKVIRTGSLLPDFQFPDHRTATRVTTDCVYEGKNGEY</sequence>
<accession>E1ZVQ1</accession>
<name>E1ZVQ1_CAMFO</name>
<dbReference type="AlphaFoldDB" id="E1ZVQ1"/>
<proteinExistence type="predicted"/>
<keyword evidence="2" id="KW-1185">Reference proteome</keyword>
<protein>
    <submittedName>
        <fullName evidence="1">Uncharacterized protein</fullName>
    </submittedName>
</protein>
<organism evidence="2">
    <name type="scientific">Camponotus floridanus</name>
    <name type="common">Florida carpenter ant</name>
    <dbReference type="NCBI Taxonomy" id="104421"/>
    <lineage>
        <taxon>Eukaryota</taxon>
        <taxon>Metazoa</taxon>
        <taxon>Ecdysozoa</taxon>
        <taxon>Arthropoda</taxon>
        <taxon>Hexapoda</taxon>
        <taxon>Insecta</taxon>
        <taxon>Pterygota</taxon>
        <taxon>Neoptera</taxon>
        <taxon>Endopterygota</taxon>
        <taxon>Hymenoptera</taxon>
        <taxon>Apocrita</taxon>
        <taxon>Aculeata</taxon>
        <taxon>Formicoidea</taxon>
        <taxon>Formicidae</taxon>
        <taxon>Formicinae</taxon>
        <taxon>Camponotus</taxon>
    </lineage>
</organism>
<evidence type="ECO:0000313" key="1">
    <source>
        <dbReference type="EMBL" id="EFN74742.1"/>
    </source>
</evidence>
<reference evidence="1 2" key="1">
    <citation type="journal article" date="2010" name="Science">
        <title>Genomic comparison of the ants Camponotus floridanus and Harpegnathos saltator.</title>
        <authorList>
            <person name="Bonasio R."/>
            <person name="Zhang G."/>
            <person name="Ye C."/>
            <person name="Mutti N.S."/>
            <person name="Fang X."/>
            <person name="Qin N."/>
            <person name="Donahue G."/>
            <person name="Yang P."/>
            <person name="Li Q."/>
            <person name="Li C."/>
            <person name="Zhang P."/>
            <person name="Huang Z."/>
            <person name="Berger S.L."/>
            <person name="Reinberg D."/>
            <person name="Wang J."/>
            <person name="Liebig J."/>
        </authorList>
    </citation>
    <scope>NUCLEOTIDE SEQUENCE [LARGE SCALE GENOMIC DNA]</scope>
    <source>
        <strain evidence="2">C129</strain>
    </source>
</reference>